<sequence length="130" mass="14761">MAHRDDTPSTSSQATDRDGLAIRLSLQDKKLRGPPKLVLTAMLIEYAWNLHRHVPSLPLQSGPTWRCLLSPPELSHPENLFGIVSVLGDIHYRAKGLPFTKRIQFKELLSDTRVRDLCCNRKKIRHNGDS</sequence>
<comment type="caution">
    <text evidence="1">The sequence shown here is derived from an EMBL/GenBank/DDBJ whole genome shotgun (WGS) entry which is preliminary data.</text>
</comment>
<evidence type="ECO:0000313" key="2">
    <source>
        <dbReference type="Proteomes" id="UP000887159"/>
    </source>
</evidence>
<evidence type="ECO:0000313" key="1">
    <source>
        <dbReference type="EMBL" id="GFY01193.1"/>
    </source>
</evidence>
<dbReference type="AlphaFoldDB" id="A0A8X6VAU9"/>
<gene>
    <name evidence="1" type="ORF">TNCV_5076601</name>
</gene>
<keyword evidence="2" id="KW-1185">Reference proteome</keyword>
<name>A0A8X6VAU9_TRICX</name>
<dbReference type="EMBL" id="BMAU01021225">
    <property type="protein sequence ID" value="GFY01193.1"/>
    <property type="molecule type" value="Genomic_DNA"/>
</dbReference>
<organism evidence="1 2">
    <name type="scientific">Trichonephila clavipes</name>
    <name type="common">Golden silk orbweaver</name>
    <name type="synonym">Nephila clavipes</name>
    <dbReference type="NCBI Taxonomy" id="2585209"/>
    <lineage>
        <taxon>Eukaryota</taxon>
        <taxon>Metazoa</taxon>
        <taxon>Ecdysozoa</taxon>
        <taxon>Arthropoda</taxon>
        <taxon>Chelicerata</taxon>
        <taxon>Arachnida</taxon>
        <taxon>Araneae</taxon>
        <taxon>Araneomorphae</taxon>
        <taxon>Entelegynae</taxon>
        <taxon>Araneoidea</taxon>
        <taxon>Nephilidae</taxon>
        <taxon>Trichonephila</taxon>
    </lineage>
</organism>
<accession>A0A8X6VAU9</accession>
<dbReference type="Proteomes" id="UP000887159">
    <property type="component" value="Unassembled WGS sequence"/>
</dbReference>
<proteinExistence type="predicted"/>
<reference evidence="1" key="1">
    <citation type="submission" date="2020-08" db="EMBL/GenBank/DDBJ databases">
        <title>Multicomponent nature underlies the extraordinary mechanical properties of spider dragline silk.</title>
        <authorList>
            <person name="Kono N."/>
            <person name="Nakamura H."/>
            <person name="Mori M."/>
            <person name="Yoshida Y."/>
            <person name="Ohtoshi R."/>
            <person name="Malay A.D."/>
            <person name="Moran D.A.P."/>
            <person name="Tomita M."/>
            <person name="Numata K."/>
            <person name="Arakawa K."/>
        </authorList>
    </citation>
    <scope>NUCLEOTIDE SEQUENCE</scope>
</reference>
<protein>
    <submittedName>
        <fullName evidence="1">Uncharacterized protein</fullName>
    </submittedName>
</protein>